<name>A0A4U1C443_9SPHI</name>
<accession>A0A4U1C443</accession>
<proteinExistence type="predicted"/>
<reference evidence="1 2" key="1">
    <citation type="submission" date="2019-04" db="EMBL/GenBank/DDBJ databases">
        <title>Pedobacter sp. AR-2-6 sp. nov., isolated from Arctic soil.</title>
        <authorList>
            <person name="Dahal R.H."/>
            <person name="Kim D.-U."/>
        </authorList>
    </citation>
    <scope>NUCLEOTIDE SEQUENCE [LARGE SCALE GENOMIC DNA]</scope>
    <source>
        <strain evidence="1 2">AR-2-6</strain>
    </source>
</reference>
<sequence length="473" mass="55077">MRYALIDNSTLTGIQRLLGEIPVKNKSVIDNDIISFENYIQAILFYDNIICIDDYKEKYRKNRIDYFPNIRFISKDIFEYDTFVKTANDVTKNISLEIRGGKISDTDFQAYFERLQMTFQFTWDMSASKFFLTQKMLLGNSILDQDQFTKLHSFIFKENNEQYEVAAGLINKTPKLYDSKGNEIYINLDNGKVSNSDVGDGLSPQFQALVASLNWISQRTAFYVLAADYLYADLFIQPIRQSFLQNIIQRTYPDYNLGVFGNFRNSINTQSEETIKSILVNSQNFGVALDIPLFSAYFAKKTNNSKKIIEAALNERDNKFFFEARTKLRELNLLLDNDDRIKFIREINLLTTDINKNFKSIESKYGLGDKQGIGFSQLKFLFSSIPLVKDISLPKELDVRIKELEFMKHILPRKGFNAVYRNIIEDLFEFDRIGRYKDILVGNVIYDDQATSYGIKTEDPRYVKTSSYWKKPM</sequence>
<dbReference type="AlphaFoldDB" id="A0A4U1C443"/>
<keyword evidence="2" id="KW-1185">Reference proteome</keyword>
<organism evidence="1 2">
    <name type="scientific">Pedobacter cryotolerans</name>
    <dbReference type="NCBI Taxonomy" id="2571270"/>
    <lineage>
        <taxon>Bacteria</taxon>
        <taxon>Pseudomonadati</taxon>
        <taxon>Bacteroidota</taxon>
        <taxon>Sphingobacteriia</taxon>
        <taxon>Sphingobacteriales</taxon>
        <taxon>Sphingobacteriaceae</taxon>
        <taxon>Pedobacter</taxon>
    </lineage>
</organism>
<dbReference type="RefSeq" id="WP_136877123.1">
    <property type="nucleotide sequence ID" value="NZ_SWBO01000005.1"/>
</dbReference>
<dbReference type="EMBL" id="SWBO01000005">
    <property type="protein sequence ID" value="TKB99959.1"/>
    <property type="molecule type" value="Genomic_DNA"/>
</dbReference>
<evidence type="ECO:0000313" key="2">
    <source>
        <dbReference type="Proteomes" id="UP000310477"/>
    </source>
</evidence>
<protein>
    <submittedName>
        <fullName evidence="1">Uncharacterized protein</fullName>
    </submittedName>
</protein>
<dbReference type="OrthoDB" id="7012927at2"/>
<comment type="caution">
    <text evidence="1">The sequence shown here is derived from an EMBL/GenBank/DDBJ whole genome shotgun (WGS) entry which is preliminary data.</text>
</comment>
<dbReference type="Proteomes" id="UP000310477">
    <property type="component" value="Unassembled WGS sequence"/>
</dbReference>
<evidence type="ECO:0000313" key="1">
    <source>
        <dbReference type="EMBL" id="TKB99959.1"/>
    </source>
</evidence>
<gene>
    <name evidence="1" type="ORF">FA045_10990</name>
</gene>